<dbReference type="HAMAP" id="MF_00095">
    <property type="entry name" value="SfsA"/>
    <property type="match status" value="1"/>
</dbReference>
<dbReference type="Proteomes" id="UP000319756">
    <property type="component" value="Chromosome"/>
</dbReference>
<sequence>MFMPYRDRLYKARFVERPNRFIIQARKEDGETVTAHLPDPGRLIELLIPGRGIWLRYVDNPNRKTQWSAVLCESEDARVYVSLDTTLPNRLITKALKDRQIDRLKAYHYVRAEYAFAGARWDFLLENKARPLLLEVKSVTLAENGTAYFPDAVTARGTKHVQKLTSIQKEGHYDTAVLFVVQRGDVSSVWPAVHIDPTFSSALQLAADTGVELLAVTTDVSLEGVTLGSDIPVQIASA</sequence>
<dbReference type="PANTHER" id="PTHR30545:SF2">
    <property type="entry name" value="SUGAR FERMENTATION STIMULATION PROTEIN A"/>
    <property type="match status" value="1"/>
</dbReference>
<dbReference type="InterPro" id="IPR005224">
    <property type="entry name" value="SfsA"/>
</dbReference>
<organism evidence="4 5">
    <name type="scientific">Salicibibacter halophilus</name>
    <dbReference type="NCBI Taxonomy" id="2502791"/>
    <lineage>
        <taxon>Bacteria</taxon>
        <taxon>Bacillati</taxon>
        <taxon>Bacillota</taxon>
        <taxon>Bacilli</taxon>
        <taxon>Bacillales</taxon>
        <taxon>Bacillaceae</taxon>
        <taxon>Salicibibacter</taxon>
    </lineage>
</organism>
<dbReference type="OrthoDB" id="9802365at2"/>
<protein>
    <recommendedName>
        <fullName evidence="1">Sugar fermentation stimulation protein homolog</fullName>
    </recommendedName>
</protein>
<dbReference type="RefSeq" id="WP_142091164.1">
    <property type="nucleotide sequence ID" value="NZ_CP035485.1"/>
</dbReference>
<evidence type="ECO:0000313" key="4">
    <source>
        <dbReference type="EMBL" id="QDI92664.1"/>
    </source>
</evidence>
<reference evidence="5" key="1">
    <citation type="submission" date="2019-01" db="EMBL/GenBank/DDBJ databases">
        <title>Genomic analysis of Salicibibacter sp. NKC3-5.</title>
        <authorList>
            <person name="Oh Y.J."/>
        </authorList>
    </citation>
    <scope>NUCLEOTIDE SEQUENCE [LARGE SCALE GENOMIC DNA]</scope>
    <source>
        <strain evidence="5">NKC3-5</strain>
    </source>
</reference>
<dbReference type="GO" id="GO:0003677">
    <property type="term" value="F:DNA binding"/>
    <property type="evidence" value="ECO:0007669"/>
    <property type="project" value="InterPro"/>
</dbReference>
<evidence type="ECO:0000256" key="1">
    <source>
        <dbReference type="HAMAP-Rule" id="MF_00095"/>
    </source>
</evidence>
<evidence type="ECO:0000259" key="2">
    <source>
        <dbReference type="Pfam" id="PF03749"/>
    </source>
</evidence>
<name>A0A514LLC2_9BACI</name>
<dbReference type="Pfam" id="PF17746">
    <property type="entry name" value="SfsA_N"/>
    <property type="match status" value="1"/>
</dbReference>
<accession>A0A514LLC2</accession>
<dbReference type="PANTHER" id="PTHR30545">
    <property type="entry name" value="SUGAR FERMENTATION STIMULATION PROTEIN A"/>
    <property type="match status" value="1"/>
</dbReference>
<evidence type="ECO:0000313" key="5">
    <source>
        <dbReference type="Proteomes" id="UP000319756"/>
    </source>
</evidence>
<keyword evidence="5" id="KW-1185">Reference proteome</keyword>
<feature type="domain" description="SfsA N-terminal OB" evidence="3">
    <location>
        <begin position="15"/>
        <end position="81"/>
    </location>
</feature>
<dbReference type="InterPro" id="IPR040452">
    <property type="entry name" value="SfsA_C"/>
</dbReference>
<feature type="domain" description="Sugar fermentation stimulation protein C-terminal" evidence="2">
    <location>
        <begin position="87"/>
        <end position="223"/>
    </location>
</feature>
<dbReference type="Pfam" id="PF03749">
    <property type="entry name" value="SfsA"/>
    <property type="match status" value="1"/>
</dbReference>
<evidence type="ECO:0000259" key="3">
    <source>
        <dbReference type="Pfam" id="PF17746"/>
    </source>
</evidence>
<dbReference type="AlphaFoldDB" id="A0A514LLC2"/>
<dbReference type="InterPro" id="IPR041465">
    <property type="entry name" value="SfsA_N"/>
</dbReference>
<comment type="similarity">
    <text evidence="1">Belongs to the SfsA family.</text>
</comment>
<dbReference type="CDD" id="cd22359">
    <property type="entry name" value="SfsA-like_bacterial"/>
    <property type="match status" value="1"/>
</dbReference>
<proteinExistence type="inferred from homology"/>
<dbReference type="NCBIfam" id="TIGR00230">
    <property type="entry name" value="sfsA"/>
    <property type="match status" value="1"/>
</dbReference>
<dbReference type="Gene3D" id="2.40.50.580">
    <property type="match status" value="1"/>
</dbReference>
<gene>
    <name evidence="1 4" type="primary">sfsA</name>
    <name evidence="4" type="ORF">EPH95_16960</name>
</gene>
<dbReference type="KEGG" id="sale:EPH95_16960"/>
<dbReference type="Gene3D" id="3.40.1350.60">
    <property type="match status" value="1"/>
</dbReference>
<dbReference type="EMBL" id="CP035485">
    <property type="protein sequence ID" value="QDI92664.1"/>
    <property type="molecule type" value="Genomic_DNA"/>
</dbReference>